<proteinExistence type="predicted"/>
<gene>
    <name evidence="2" type="ORF">DILT_LOCUS4584</name>
</gene>
<keyword evidence="3" id="KW-1185">Reference proteome</keyword>
<dbReference type="EMBL" id="UYRU01045728">
    <property type="protein sequence ID" value="VDN08753.1"/>
    <property type="molecule type" value="Genomic_DNA"/>
</dbReference>
<dbReference type="Proteomes" id="UP000281553">
    <property type="component" value="Unassembled WGS sequence"/>
</dbReference>
<evidence type="ECO:0000256" key="1">
    <source>
        <dbReference type="SAM" id="MobiDB-lite"/>
    </source>
</evidence>
<feature type="region of interest" description="Disordered" evidence="1">
    <location>
        <begin position="1"/>
        <end position="230"/>
    </location>
</feature>
<reference evidence="2 3" key="1">
    <citation type="submission" date="2018-11" db="EMBL/GenBank/DDBJ databases">
        <authorList>
            <consortium name="Pathogen Informatics"/>
        </authorList>
    </citation>
    <scope>NUCLEOTIDE SEQUENCE [LARGE SCALE GENOMIC DNA]</scope>
</reference>
<feature type="compositionally biased region" description="Polar residues" evidence="1">
    <location>
        <begin position="133"/>
        <end position="152"/>
    </location>
</feature>
<protein>
    <submittedName>
        <fullName evidence="2">Uncharacterized protein</fullName>
    </submittedName>
</protein>
<evidence type="ECO:0000313" key="3">
    <source>
        <dbReference type="Proteomes" id="UP000281553"/>
    </source>
</evidence>
<name>A0A3P7LDU3_DIBLA</name>
<feature type="compositionally biased region" description="Basic and acidic residues" evidence="1">
    <location>
        <begin position="98"/>
        <end position="107"/>
    </location>
</feature>
<evidence type="ECO:0000313" key="2">
    <source>
        <dbReference type="EMBL" id="VDN08753.1"/>
    </source>
</evidence>
<accession>A0A3P7LDU3</accession>
<feature type="compositionally biased region" description="Low complexity" evidence="1">
    <location>
        <begin position="40"/>
        <end position="50"/>
    </location>
</feature>
<feature type="compositionally biased region" description="Polar residues" evidence="1">
    <location>
        <begin position="76"/>
        <end position="91"/>
    </location>
</feature>
<feature type="compositionally biased region" description="Pro residues" evidence="1">
    <location>
        <begin position="1"/>
        <end position="12"/>
    </location>
</feature>
<feature type="compositionally biased region" description="Basic and acidic residues" evidence="1">
    <location>
        <begin position="22"/>
        <end position="39"/>
    </location>
</feature>
<feature type="compositionally biased region" description="Basic and acidic residues" evidence="1">
    <location>
        <begin position="51"/>
        <end position="69"/>
    </location>
</feature>
<feature type="compositionally biased region" description="Low complexity" evidence="1">
    <location>
        <begin position="175"/>
        <end position="197"/>
    </location>
</feature>
<dbReference type="AlphaFoldDB" id="A0A3P7LDU3"/>
<sequence length="328" mass="35002">MFIAPTPSPYRPGEPSDDLDVQEPKKVHKDVSPERRPVVVEETTVAPTTPESKKGMDLEEPKAKTEETKPLAPESPASTKASPSKTGQDAESNSDVEEATKKGEPHKPPAQVASVKREEVSLPSVDTRPAASEASTKTPNVPAQSSTAPSRVTTPKEPPTTSPASKPSDSKSKPTEPVSTESSKPSSAKTAAPPSKSLDVTEPSGSSVSANSRRRIAPGGERHNPTANPPFAFSLVFPHLSSTPGRKARTNPASASKGAIKSYIPLSAIPLHPWRLPNRFLPSPHPSHQQPFTLLVISPILHPAPALNTANQLAFTIRLWYRSHFVTL</sequence>
<organism evidence="2 3">
    <name type="scientific">Dibothriocephalus latus</name>
    <name type="common">Fish tapeworm</name>
    <name type="synonym">Diphyllobothrium latum</name>
    <dbReference type="NCBI Taxonomy" id="60516"/>
    <lineage>
        <taxon>Eukaryota</taxon>
        <taxon>Metazoa</taxon>
        <taxon>Spiralia</taxon>
        <taxon>Lophotrochozoa</taxon>
        <taxon>Platyhelminthes</taxon>
        <taxon>Cestoda</taxon>
        <taxon>Eucestoda</taxon>
        <taxon>Diphyllobothriidea</taxon>
        <taxon>Diphyllobothriidae</taxon>
        <taxon>Dibothriocephalus</taxon>
    </lineage>
</organism>